<evidence type="ECO:0000313" key="1">
    <source>
        <dbReference type="EMBL" id="MCD9638623.1"/>
    </source>
</evidence>
<reference evidence="1 2" key="1">
    <citation type="journal article" date="2021" name="BMC Genomics">
        <title>Datura genome reveals duplications of psychoactive alkaloid biosynthetic genes and high mutation rate following tissue culture.</title>
        <authorList>
            <person name="Rajewski A."/>
            <person name="Carter-House D."/>
            <person name="Stajich J."/>
            <person name="Litt A."/>
        </authorList>
    </citation>
    <scope>NUCLEOTIDE SEQUENCE [LARGE SCALE GENOMIC DNA]</scope>
    <source>
        <strain evidence="1">AR-01</strain>
    </source>
</reference>
<protein>
    <submittedName>
        <fullName evidence="1">Uncharacterized protein</fullName>
    </submittedName>
</protein>
<accession>A0ABS8UUS2</accession>
<sequence>MAKGVMLSCANKDKEVANSSKGFKWLRRGVTPRSSAPRAPPARRFGAQDIEEHGLKWFNEKKRPNTTWRTRLMKAGWKLSSHPSLTSSIDWGWDMCLQSHRSVTSL</sequence>
<proteinExistence type="predicted"/>
<organism evidence="1 2">
    <name type="scientific">Datura stramonium</name>
    <name type="common">Jimsonweed</name>
    <name type="synonym">Common thornapple</name>
    <dbReference type="NCBI Taxonomy" id="4076"/>
    <lineage>
        <taxon>Eukaryota</taxon>
        <taxon>Viridiplantae</taxon>
        <taxon>Streptophyta</taxon>
        <taxon>Embryophyta</taxon>
        <taxon>Tracheophyta</taxon>
        <taxon>Spermatophyta</taxon>
        <taxon>Magnoliopsida</taxon>
        <taxon>eudicotyledons</taxon>
        <taxon>Gunneridae</taxon>
        <taxon>Pentapetalae</taxon>
        <taxon>asterids</taxon>
        <taxon>lamiids</taxon>
        <taxon>Solanales</taxon>
        <taxon>Solanaceae</taxon>
        <taxon>Solanoideae</taxon>
        <taxon>Datureae</taxon>
        <taxon>Datura</taxon>
    </lineage>
</organism>
<evidence type="ECO:0000313" key="2">
    <source>
        <dbReference type="Proteomes" id="UP000823775"/>
    </source>
</evidence>
<keyword evidence="2" id="KW-1185">Reference proteome</keyword>
<comment type="caution">
    <text evidence="1">The sequence shown here is derived from an EMBL/GenBank/DDBJ whole genome shotgun (WGS) entry which is preliminary data.</text>
</comment>
<dbReference type="EMBL" id="JACEIK010002742">
    <property type="protein sequence ID" value="MCD9638623.1"/>
    <property type="molecule type" value="Genomic_DNA"/>
</dbReference>
<name>A0ABS8UUS2_DATST</name>
<gene>
    <name evidence="1" type="ORF">HAX54_022710</name>
</gene>
<dbReference type="Proteomes" id="UP000823775">
    <property type="component" value="Unassembled WGS sequence"/>
</dbReference>